<comment type="caution">
    <text evidence="1">The sequence shown here is derived from an EMBL/GenBank/DDBJ whole genome shotgun (WGS) entry which is preliminary data.</text>
</comment>
<gene>
    <name evidence="1" type="ORF">L596_019829</name>
</gene>
<organism evidence="1 2">
    <name type="scientific">Steinernema carpocapsae</name>
    <name type="common">Entomopathogenic nematode</name>
    <dbReference type="NCBI Taxonomy" id="34508"/>
    <lineage>
        <taxon>Eukaryota</taxon>
        <taxon>Metazoa</taxon>
        <taxon>Ecdysozoa</taxon>
        <taxon>Nematoda</taxon>
        <taxon>Chromadorea</taxon>
        <taxon>Rhabditida</taxon>
        <taxon>Tylenchina</taxon>
        <taxon>Panagrolaimomorpha</taxon>
        <taxon>Strongyloidoidea</taxon>
        <taxon>Steinernematidae</taxon>
        <taxon>Steinernema</taxon>
    </lineage>
</organism>
<name>A0A4U5MRS3_STECR</name>
<evidence type="ECO:0000313" key="2">
    <source>
        <dbReference type="Proteomes" id="UP000298663"/>
    </source>
</evidence>
<reference evidence="1 2" key="2">
    <citation type="journal article" date="2019" name="G3 (Bethesda)">
        <title>Hybrid Assembly of the Genome of the Entomopathogenic Nematode Steinernema carpocapsae Identifies the X-Chromosome.</title>
        <authorList>
            <person name="Serra L."/>
            <person name="Macchietto M."/>
            <person name="Macias-Munoz A."/>
            <person name="McGill C.J."/>
            <person name="Rodriguez I.M."/>
            <person name="Rodriguez B."/>
            <person name="Murad R."/>
            <person name="Mortazavi A."/>
        </authorList>
    </citation>
    <scope>NUCLEOTIDE SEQUENCE [LARGE SCALE GENOMIC DNA]</scope>
    <source>
        <strain evidence="1 2">ALL</strain>
    </source>
</reference>
<reference evidence="1 2" key="1">
    <citation type="journal article" date="2015" name="Genome Biol.">
        <title>Comparative genomics of Steinernema reveals deeply conserved gene regulatory networks.</title>
        <authorList>
            <person name="Dillman A.R."/>
            <person name="Macchietto M."/>
            <person name="Porter C.F."/>
            <person name="Rogers A."/>
            <person name="Williams B."/>
            <person name="Antoshechkin I."/>
            <person name="Lee M.M."/>
            <person name="Goodwin Z."/>
            <person name="Lu X."/>
            <person name="Lewis E.E."/>
            <person name="Goodrich-Blair H."/>
            <person name="Stock S.P."/>
            <person name="Adams B.J."/>
            <person name="Sternberg P.W."/>
            <person name="Mortazavi A."/>
        </authorList>
    </citation>
    <scope>NUCLEOTIDE SEQUENCE [LARGE SCALE GENOMIC DNA]</scope>
    <source>
        <strain evidence="1 2">ALL</strain>
    </source>
</reference>
<dbReference type="AlphaFoldDB" id="A0A4U5MRS3"/>
<accession>A0A4U5MRS3</accession>
<dbReference type="EMBL" id="AZBU02000006">
    <property type="protein sequence ID" value="TKR72371.1"/>
    <property type="molecule type" value="Genomic_DNA"/>
</dbReference>
<proteinExistence type="predicted"/>
<sequence>MIRIDAVNVAYIRCAHSSGSPASGGTTTTITHAAAMQPQSRREEWILGKPRAFHFSPSPEPFASASWRCIVPKRLWDKGKRD</sequence>
<keyword evidence="2" id="KW-1185">Reference proteome</keyword>
<evidence type="ECO:0000313" key="1">
    <source>
        <dbReference type="EMBL" id="TKR72371.1"/>
    </source>
</evidence>
<protein>
    <submittedName>
        <fullName evidence="1">Uncharacterized protein</fullName>
    </submittedName>
</protein>
<dbReference type="Proteomes" id="UP000298663">
    <property type="component" value="Unassembled WGS sequence"/>
</dbReference>